<gene>
    <name evidence="5" type="ORF">JP75_16390</name>
</gene>
<keyword evidence="3 4" id="KW-0456">Lyase</keyword>
<dbReference type="Gene3D" id="3.30.1360.20">
    <property type="entry name" value="Transcriptional coactivator/pterin dehydratase"/>
    <property type="match status" value="1"/>
</dbReference>
<dbReference type="HAMAP" id="MF_00434">
    <property type="entry name" value="Pterin_4_alpha"/>
    <property type="match status" value="1"/>
</dbReference>
<dbReference type="InterPro" id="IPR036428">
    <property type="entry name" value="PCD_sf"/>
</dbReference>
<dbReference type="Proteomes" id="UP000028981">
    <property type="component" value="Unassembled WGS sequence"/>
</dbReference>
<dbReference type="PANTHER" id="PTHR12599">
    <property type="entry name" value="PTERIN-4-ALPHA-CARBINOLAMINE DEHYDRATASE"/>
    <property type="match status" value="1"/>
</dbReference>
<dbReference type="NCBIfam" id="NF002017">
    <property type="entry name" value="PRK00823.1-2"/>
    <property type="match status" value="1"/>
</dbReference>
<dbReference type="NCBIfam" id="NF002018">
    <property type="entry name" value="PRK00823.1-3"/>
    <property type="match status" value="1"/>
</dbReference>
<dbReference type="SUPFAM" id="SSF55248">
    <property type="entry name" value="PCD-like"/>
    <property type="match status" value="1"/>
</dbReference>
<proteinExistence type="inferred from homology"/>
<dbReference type="EMBL" id="JQGC01000015">
    <property type="protein sequence ID" value="KFL30169.1"/>
    <property type="molecule type" value="Genomic_DNA"/>
</dbReference>
<dbReference type="GO" id="GO:0006729">
    <property type="term" value="P:tetrahydrobiopterin biosynthetic process"/>
    <property type="evidence" value="ECO:0007669"/>
    <property type="project" value="InterPro"/>
</dbReference>
<comment type="similarity">
    <text evidence="2 4">Belongs to the pterin-4-alpha-carbinolamine dehydratase family.</text>
</comment>
<dbReference type="EC" id="4.2.1.96" evidence="4"/>
<protein>
    <recommendedName>
        <fullName evidence="4">Putative pterin-4-alpha-carbinolamine dehydratase</fullName>
        <shortName evidence="4">PHS</shortName>
        <ecNumber evidence="4">4.2.1.96</ecNumber>
    </recommendedName>
    <alternativeName>
        <fullName evidence="4">4-alpha-hydroxy-tetrahydropterin dehydratase</fullName>
    </alternativeName>
    <alternativeName>
        <fullName evidence="4">Pterin carbinolamine dehydratase</fullName>
        <shortName evidence="4">PCD</shortName>
    </alternativeName>
</protein>
<comment type="catalytic activity">
    <reaction evidence="1 4">
        <text>(4aS,6R)-4a-hydroxy-L-erythro-5,6,7,8-tetrahydrobiopterin = (6R)-L-erythro-6,7-dihydrobiopterin + H2O</text>
        <dbReference type="Rhea" id="RHEA:11920"/>
        <dbReference type="ChEBI" id="CHEBI:15377"/>
        <dbReference type="ChEBI" id="CHEBI:15642"/>
        <dbReference type="ChEBI" id="CHEBI:43120"/>
        <dbReference type="EC" id="4.2.1.96"/>
    </reaction>
</comment>
<evidence type="ECO:0000256" key="4">
    <source>
        <dbReference type="HAMAP-Rule" id="MF_00434"/>
    </source>
</evidence>
<dbReference type="CDD" id="cd00914">
    <property type="entry name" value="PCD_DCoH_subfamily_b"/>
    <property type="match status" value="1"/>
</dbReference>
<evidence type="ECO:0000313" key="6">
    <source>
        <dbReference type="Proteomes" id="UP000028981"/>
    </source>
</evidence>
<name>A0A087LZW6_9HYPH</name>
<dbReference type="InterPro" id="IPR001533">
    <property type="entry name" value="Pterin_deHydtase"/>
</dbReference>
<comment type="caution">
    <text evidence="5">The sequence shown here is derived from an EMBL/GenBank/DDBJ whole genome shotgun (WGS) entry which is preliminary data.</text>
</comment>
<dbReference type="Pfam" id="PF01329">
    <property type="entry name" value="Pterin_4a"/>
    <property type="match status" value="1"/>
</dbReference>
<dbReference type="AlphaFoldDB" id="A0A087LZW6"/>
<organism evidence="5 6">
    <name type="scientific">Devosia riboflavina</name>
    <dbReference type="NCBI Taxonomy" id="46914"/>
    <lineage>
        <taxon>Bacteria</taxon>
        <taxon>Pseudomonadati</taxon>
        <taxon>Pseudomonadota</taxon>
        <taxon>Alphaproteobacteria</taxon>
        <taxon>Hyphomicrobiales</taxon>
        <taxon>Devosiaceae</taxon>
        <taxon>Devosia</taxon>
    </lineage>
</organism>
<evidence type="ECO:0000256" key="3">
    <source>
        <dbReference type="ARBA" id="ARBA00023239"/>
    </source>
</evidence>
<evidence type="ECO:0000256" key="2">
    <source>
        <dbReference type="ARBA" id="ARBA00006472"/>
    </source>
</evidence>
<dbReference type="PANTHER" id="PTHR12599:SF0">
    <property type="entry name" value="PTERIN-4-ALPHA-CARBINOLAMINE DEHYDRATASE"/>
    <property type="match status" value="1"/>
</dbReference>
<reference evidence="5 6" key="1">
    <citation type="submission" date="2014-08" db="EMBL/GenBank/DDBJ databases">
        <authorList>
            <person name="Hassan Y.I."/>
            <person name="Lepp D."/>
            <person name="Zhou T."/>
        </authorList>
    </citation>
    <scope>NUCLEOTIDE SEQUENCE [LARGE SCALE GENOMIC DNA]</scope>
    <source>
        <strain evidence="5 6">IFO13584</strain>
    </source>
</reference>
<evidence type="ECO:0000313" key="5">
    <source>
        <dbReference type="EMBL" id="KFL30169.1"/>
    </source>
</evidence>
<dbReference type="GO" id="GO:0008124">
    <property type="term" value="F:4-alpha-hydroxytetrahydrobiopterin dehydratase activity"/>
    <property type="evidence" value="ECO:0007669"/>
    <property type="project" value="UniProtKB-UniRule"/>
</dbReference>
<dbReference type="STRING" id="46914.JP75_16390"/>
<sequence>MLQVEEAEMADKLKPDELAAARSKLRGWTIENGETQLKRSFKFKDFSEAFGFMSRVALLADKADHHPDWSNSYNKVEIVLSTHDAGGLTQKDVDLAGKISALV</sequence>
<evidence type="ECO:0000256" key="1">
    <source>
        <dbReference type="ARBA" id="ARBA00001554"/>
    </source>
</evidence>
<accession>A0A087LZW6</accession>
<keyword evidence="6" id="KW-1185">Reference proteome</keyword>